<keyword evidence="8" id="KW-1185">Reference proteome</keyword>
<evidence type="ECO:0000256" key="1">
    <source>
        <dbReference type="ARBA" id="ARBA00004651"/>
    </source>
</evidence>
<evidence type="ECO:0000256" key="5">
    <source>
        <dbReference type="ARBA" id="ARBA00023136"/>
    </source>
</evidence>
<feature type="transmembrane region" description="Helical" evidence="6">
    <location>
        <begin position="116"/>
        <end position="138"/>
    </location>
</feature>
<dbReference type="Pfam" id="PF03606">
    <property type="entry name" value="DcuC"/>
    <property type="match status" value="1"/>
</dbReference>
<proteinExistence type="predicted"/>
<comment type="caution">
    <text evidence="7">The sequence shown here is derived from an EMBL/GenBank/DDBJ whole genome shotgun (WGS) entry which is preliminary data.</text>
</comment>
<organism evidence="7 8">
    <name type="scientific">Carboxylicivirga linearis</name>
    <dbReference type="NCBI Taxonomy" id="1628157"/>
    <lineage>
        <taxon>Bacteria</taxon>
        <taxon>Pseudomonadati</taxon>
        <taxon>Bacteroidota</taxon>
        <taxon>Bacteroidia</taxon>
        <taxon>Marinilabiliales</taxon>
        <taxon>Marinilabiliaceae</taxon>
        <taxon>Carboxylicivirga</taxon>
    </lineage>
</organism>
<feature type="transmembrane region" description="Helical" evidence="6">
    <location>
        <begin position="346"/>
        <end position="363"/>
    </location>
</feature>
<feature type="transmembrane region" description="Helical" evidence="6">
    <location>
        <begin position="170"/>
        <end position="192"/>
    </location>
</feature>
<keyword evidence="5 6" id="KW-0472">Membrane</keyword>
<evidence type="ECO:0000256" key="2">
    <source>
        <dbReference type="ARBA" id="ARBA00022475"/>
    </source>
</evidence>
<keyword evidence="2" id="KW-1003">Cell membrane</keyword>
<dbReference type="EMBL" id="JAGUCO010000017">
    <property type="protein sequence ID" value="MBS2099997.1"/>
    <property type="molecule type" value="Genomic_DNA"/>
</dbReference>
<gene>
    <name evidence="7" type="ORF">KEM10_17050</name>
</gene>
<name>A0ABS5JYL4_9BACT</name>
<feature type="transmembrane region" description="Helical" evidence="6">
    <location>
        <begin position="319"/>
        <end position="340"/>
    </location>
</feature>
<accession>A0ABS5JYL4</accession>
<evidence type="ECO:0000256" key="6">
    <source>
        <dbReference type="SAM" id="Phobius"/>
    </source>
</evidence>
<dbReference type="RefSeq" id="WP_212217239.1">
    <property type="nucleotide sequence ID" value="NZ_JAGUCO010000017.1"/>
</dbReference>
<keyword evidence="3 6" id="KW-0812">Transmembrane</keyword>
<feature type="transmembrane region" description="Helical" evidence="6">
    <location>
        <begin position="260"/>
        <end position="280"/>
    </location>
</feature>
<evidence type="ECO:0000313" key="7">
    <source>
        <dbReference type="EMBL" id="MBS2099997.1"/>
    </source>
</evidence>
<dbReference type="InterPro" id="IPR018385">
    <property type="entry name" value="C4_dicarb_anaerob_car-like"/>
</dbReference>
<evidence type="ECO:0000256" key="4">
    <source>
        <dbReference type="ARBA" id="ARBA00022989"/>
    </source>
</evidence>
<feature type="transmembrane region" description="Helical" evidence="6">
    <location>
        <begin position="71"/>
        <end position="88"/>
    </location>
</feature>
<feature type="transmembrane region" description="Helical" evidence="6">
    <location>
        <begin position="144"/>
        <end position="163"/>
    </location>
</feature>
<keyword evidence="4 6" id="KW-1133">Transmembrane helix</keyword>
<reference evidence="7 8" key="1">
    <citation type="journal article" date="2015" name="Int. J. Syst. Evol. Microbiol.">
        <title>Carboxylicivirga linearis sp. nov., isolated from a sea cucumber culture pond.</title>
        <authorList>
            <person name="Wang F.Q."/>
            <person name="Zhou Y.X."/>
            <person name="Lin X.Z."/>
            <person name="Chen G.J."/>
            <person name="Du Z.J."/>
        </authorList>
    </citation>
    <scope>NUCLEOTIDE SEQUENCE [LARGE SCALE GENOMIC DNA]</scope>
    <source>
        <strain evidence="7 8">FB218</strain>
    </source>
</reference>
<dbReference type="Proteomes" id="UP000708576">
    <property type="component" value="Unassembled WGS sequence"/>
</dbReference>
<evidence type="ECO:0000313" key="8">
    <source>
        <dbReference type="Proteomes" id="UP000708576"/>
    </source>
</evidence>
<feature type="transmembrane region" description="Helical" evidence="6">
    <location>
        <begin position="7"/>
        <end position="26"/>
    </location>
</feature>
<feature type="transmembrane region" description="Helical" evidence="6">
    <location>
        <begin position="375"/>
        <end position="396"/>
    </location>
</feature>
<sequence length="529" mass="57638">MFKKVPHTYVIVFSLIVIAAIATWFVPGGEYVEETISVNGIDKTEMVFQQVENQPQTWQVFAAFVKGFERGAGIIIFILLIGGAFWIMNETKAIDVGIFSFLGLVKQLDKNKVIRIIGANNLILTLIMLMFSVFGAVFGMSEETIAFMVILVPLAISMGYDSITGIGMVFVAAGLGFAGAVLNPFTIGIAQGLAGLPLFSGFEYRLFCFAVINVIGISYILWYANKIKAHPQKSSVYHEDAYWRERSSNDVEQTEKSTPLSAWITFSLTLVALILLSIKYSSTSMQIGDSEWRPLPVLPVLTGLFAFSGVLALRKKIHFFILTILGFSMVFLIVGVMGYQWYITEIAALFLAMGLVAGASFGYDADKITKLFLEGAKDIMSAALVVGLAGGIIVILEDGRIVHTILHSMAQSMSDLGNIASVGIMYGIQTLINIFIPSGSAKAALTMPIMAPFSDLIGLSRQATVMAFQFGDGFTNMITPTSPVLIGVLGIARVPYTKWVKWILPLIILLVVVGFLLLIPTVTMELNGF</sequence>
<feature type="transmembrane region" description="Helical" evidence="6">
    <location>
        <begin position="204"/>
        <end position="224"/>
    </location>
</feature>
<evidence type="ECO:0000256" key="3">
    <source>
        <dbReference type="ARBA" id="ARBA00022692"/>
    </source>
</evidence>
<dbReference type="PANTHER" id="PTHR43652:SF2">
    <property type="entry name" value="BASIC AMINO ACID ANTIPORTER YFCC-RELATED"/>
    <property type="match status" value="1"/>
</dbReference>
<feature type="transmembrane region" description="Helical" evidence="6">
    <location>
        <begin position="502"/>
        <end position="523"/>
    </location>
</feature>
<protein>
    <submittedName>
        <fullName evidence="7">YfcC family protein</fullName>
    </submittedName>
</protein>
<dbReference type="PANTHER" id="PTHR43652">
    <property type="entry name" value="BASIC AMINO ACID ANTIPORTER YFCC-RELATED"/>
    <property type="match status" value="1"/>
</dbReference>
<feature type="transmembrane region" description="Helical" evidence="6">
    <location>
        <begin position="416"/>
        <end position="436"/>
    </location>
</feature>
<dbReference type="InterPro" id="IPR051679">
    <property type="entry name" value="DASS-Related_Transporters"/>
</dbReference>
<comment type="subcellular location">
    <subcellularLocation>
        <location evidence="1">Cell membrane</location>
        <topology evidence="1">Multi-pass membrane protein</topology>
    </subcellularLocation>
</comment>